<proteinExistence type="inferred from homology"/>
<dbReference type="PANTHER" id="PTHR31614:SF5">
    <property type="entry name" value="ALLERGEN-LIKE PROTEIN BRSN20"/>
    <property type="match status" value="1"/>
</dbReference>
<dbReference type="InterPro" id="IPR006040">
    <property type="entry name" value="Allergen_Ole_e_I_CS"/>
</dbReference>
<organism evidence="4">
    <name type="scientific">Salvia splendens</name>
    <name type="common">Scarlet sage</name>
    <dbReference type="NCBI Taxonomy" id="180675"/>
    <lineage>
        <taxon>Eukaryota</taxon>
        <taxon>Viridiplantae</taxon>
        <taxon>Streptophyta</taxon>
        <taxon>Embryophyta</taxon>
        <taxon>Tracheophyta</taxon>
        <taxon>Spermatophyta</taxon>
        <taxon>Magnoliopsida</taxon>
        <taxon>eudicotyledons</taxon>
        <taxon>Gunneridae</taxon>
        <taxon>Pentapetalae</taxon>
        <taxon>asterids</taxon>
        <taxon>lamiids</taxon>
        <taxon>Lamiales</taxon>
        <taxon>Lamiaceae</taxon>
        <taxon>Nepetoideae</taxon>
        <taxon>Mentheae</taxon>
        <taxon>Salviinae</taxon>
        <taxon>Salvia</taxon>
        <taxon>Salvia subgen. Calosphace</taxon>
        <taxon>core Calosphace</taxon>
    </lineage>
</organism>
<dbReference type="AlphaFoldDB" id="A0A8X8Z735"/>
<dbReference type="EMBL" id="PNBA02000017">
    <property type="protein sequence ID" value="KAG6394527.1"/>
    <property type="molecule type" value="Genomic_DNA"/>
</dbReference>
<reference evidence="4" key="2">
    <citation type="submission" date="2020-08" db="EMBL/GenBank/DDBJ databases">
        <title>Plant Genome Project.</title>
        <authorList>
            <person name="Zhang R.-G."/>
        </authorList>
    </citation>
    <scope>NUCLEOTIDE SEQUENCE</scope>
    <source>
        <strain evidence="4">Huo1</strain>
        <tissue evidence="4">Leaf</tissue>
    </source>
</reference>
<reference evidence="4" key="1">
    <citation type="submission" date="2018-01" db="EMBL/GenBank/DDBJ databases">
        <authorList>
            <person name="Mao J.F."/>
        </authorList>
    </citation>
    <scope>NUCLEOTIDE SEQUENCE</scope>
    <source>
        <strain evidence="4">Huo1</strain>
        <tissue evidence="4">Leaf</tissue>
    </source>
</reference>
<dbReference type="Pfam" id="PF01190">
    <property type="entry name" value="Pollen_Ole_e_1"/>
    <property type="match status" value="1"/>
</dbReference>
<accession>A0A8X8Z735</accession>
<comment type="similarity">
    <text evidence="1">Belongs to the Ole e I family.</text>
</comment>
<comment type="caution">
    <text evidence="4">The sequence shown here is derived from an EMBL/GenBank/DDBJ whole genome shotgun (WGS) entry which is preliminary data.</text>
</comment>
<name>A0A8X8Z735_SALSN</name>
<dbReference type="PROSITE" id="PS00925">
    <property type="entry name" value="OLEEI"/>
    <property type="match status" value="1"/>
</dbReference>
<dbReference type="InterPro" id="IPR006041">
    <property type="entry name" value="Pollen_Ole_e1_allergen"/>
</dbReference>
<dbReference type="Proteomes" id="UP000298416">
    <property type="component" value="Unassembled WGS sequence"/>
</dbReference>
<gene>
    <name evidence="4" type="ORF">SASPL_145116</name>
</gene>
<keyword evidence="3" id="KW-1133">Transmembrane helix</keyword>
<evidence type="ECO:0000256" key="3">
    <source>
        <dbReference type="SAM" id="Phobius"/>
    </source>
</evidence>
<keyword evidence="5" id="KW-1185">Reference proteome</keyword>
<protein>
    <recommendedName>
        <fullName evidence="6">Pollen allergen Ole e 1 family</fullName>
    </recommendedName>
</protein>
<evidence type="ECO:0000256" key="2">
    <source>
        <dbReference type="ARBA" id="ARBA00023157"/>
    </source>
</evidence>
<evidence type="ECO:0000313" key="5">
    <source>
        <dbReference type="Proteomes" id="UP000298416"/>
    </source>
</evidence>
<sequence length="199" mass="22187">MTTAHVTTSQCAAPHYTYTPPIFTLSLFHRRAYNLRVKMARFLVVLLAVCVVPAIVSARLVSEPFHLQGFVYCDTCRCGYETDATEYMAGATVRIECRGKDSDKVTFTTEAVTGQDGRWSVDVASDRGDDTCDAILVKSKNPECATPNAGRDRARVILTRNNGMTSSIRYANNMGFLKRIPLANCQQILQKYQETEEDI</sequence>
<evidence type="ECO:0000313" key="4">
    <source>
        <dbReference type="EMBL" id="KAG6394527.1"/>
    </source>
</evidence>
<dbReference type="PANTHER" id="PTHR31614">
    <property type="entry name" value="PROTEIN DOWNSTREAM OF FLC-RELATED"/>
    <property type="match status" value="1"/>
</dbReference>
<evidence type="ECO:0000256" key="1">
    <source>
        <dbReference type="ARBA" id="ARBA00010049"/>
    </source>
</evidence>
<feature type="transmembrane region" description="Helical" evidence="3">
    <location>
        <begin position="40"/>
        <end position="61"/>
    </location>
</feature>
<keyword evidence="3" id="KW-0812">Transmembrane</keyword>
<keyword evidence="3" id="KW-0472">Membrane</keyword>
<dbReference type="GO" id="GO:0005615">
    <property type="term" value="C:extracellular space"/>
    <property type="evidence" value="ECO:0007669"/>
    <property type="project" value="InterPro"/>
</dbReference>
<keyword evidence="2" id="KW-1015">Disulfide bond</keyword>
<evidence type="ECO:0008006" key="6">
    <source>
        <dbReference type="Google" id="ProtNLM"/>
    </source>
</evidence>